<gene>
    <name evidence="4" type="ORF">LWI29_036160</name>
</gene>
<sequence length="384" mass="43327">MANTSNVNSSVPIETSNANPTVGASAVNSVLVGEVPVALPTVASATPAINSFMRKMPDPVMSQYMSQGNVPMANPYLNSVPLPMNHMEKPDKFSGPNFKRWQQKMLFYLTTMNLGRFLTEDAPKPNSGEERDVQIWNAIDAWNHSDFLCRNYIMNGLSDSLYSVYSSKKTAKELWESLDRKYKTEDVGSKKFVVGQFLDYKMGDSKTVMSQVQELQVILHEIHAEGMTLSETFKVAAIIEKLLPLWKDFKNYLKHKRKEMKIEELILKLRIEEDHRKYDEKDVNASKAKINVVEHRQSSKPKKNKPGKGSKLGPKRGVSKKPKLQRKCFNCDKLGHKSSECRLPKKKKNHEANVVAGISKDVSEINLSAVVIEANLGGSNPREW</sequence>
<keyword evidence="1" id="KW-0479">Metal-binding</keyword>
<reference evidence="4" key="1">
    <citation type="journal article" date="2022" name="Plant J.">
        <title>Strategies of tolerance reflected in two North American maple genomes.</title>
        <authorList>
            <person name="McEvoy S.L."/>
            <person name="Sezen U.U."/>
            <person name="Trouern-Trend A."/>
            <person name="McMahon S.M."/>
            <person name="Schaberg P.G."/>
            <person name="Yang J."/>
            <person name="Wegrzyn J.L."/>
            <person name="Swenson N.G."/>
        </authorList>
    </citation>
    <scope>NUCLEOTIDE SEQUENCE</scope>
    <source>
        <strain evidence="4">NS2018</strain>
    </source>
</reference>
<dbReference type="InterPro" id="IPR036875">
    <property type="entry name" value="Znf_CCHC_sf"/>
</dbReference>
<feature type="domain" description="CCHC-type" evidence="3">
    <location>
        <begin position="326"/>
        <end position="342"/>
    </location>
</feature>
<dbReference type="Proteomes" id="UP001168877">
    <property type="component" value="Unassembled WGS sequence"/>
</dbReference>
<reference evidence="4" key="2">
    <citation type="submission" date="2023-06" db="EMBL/GenBank/DDBJ databases">
        <authorList>
            <person name="Swenson N.G."/>
            <person name="Wegrzyn J.L."/>
            <person name="Mcevoy S.L."/>
        </authorList>
    </citation>
    <scope>NUCLEOTIDE SEQUENCE</scope>
    <source>
        <strain evidence="4">NS2018</strain>
        <tissue evidence="4">Leaf</tissue>
    </source>
</reference>
<evidence type="ECO:0000313" key="4">
    <source>
        <dbReference type="EMBL" id="KAK0572720.1"/>
    </source>
</evidence>
<dbReference type="InterPro" id="IPR001878">
    <property type="entry name" value="Znf_CCHC"/>
</dbReference>
<feature type="region of interest" description="Disordered" evidence="2">
    <location>
        <begin position="293"/>
        <end position="323"/>
    </location>
</feature>
<dbReference type="PROSITE" id="PS50158">
    <property type="entry name" value="ZF_CCHC"/>
    <property type="match status" value="1"/>
</dbReference>
<keyword evidence="1" id="KW-0862">Zinc</keyword>
<dbReference type="GO" id="GO:0008270">
    <property type="term" value="F:zinc ion binding"/>
    <property type="evidence" value="ECO:0007669"/>
    <property type="project" value="UniProtKB-KW"/>
</dbReference>
<keyword evidence="1" id="KW-0863">Zinc-finger</keyword>
<proteinExistence type="predicted"/>
<feature type="compositionally biased region" description="Basic residues" evidence="2">
    <location>
        <begin position="298"/>
        <end position="323"/>
    </location>
</feature>
<dbReference type="EMBL" id="JAUESC010000388">
    <property type="protein sequence ID" value="KAK0572720.1"/>
    <property type="molecule type" value="Genomic_DNA"/>
</dbReference>
<protein>
    <recommendedName>
        <fullName evidence="3">CCHC-type domain-containing protein</fullName>
    </recommendedName>
</protein>
<evidence type="ECO:0000259" key="3">
    <source>
        <dbReference type="PROSITE" id="PS50158"/>
    </source>
</evidence>
<keyword evidence="5" id="KW-1185">Reference proteome</keyword>
<evidence type="ECO:0000256" key="1">
    <source>
        <dbReference type="PROSITE-ProRule" id="PRU00047"/>
    </source>
</evidence>
<organism evidence="4 5">
    <name type="scientific">Acer saccharum</name>
    <name type="common">Sugar maple</name>
    <dbReference type="NCBI Taxonomy" id="4024"/>
    <lineage>
        <taxon>Eukaryota</taxon>
        <taxon>Viridiplantae</taxon>
        <taxon>Streptophyta</taxon>
        <taxon>Embryophyta</taxon>
        <taxon>Tracheophyta</taxon>
        <taxon>Spermatophyta</taxon>
        <taxon>Magnoliopsida</taxon>
        <taxon>eudicotyledons</taxon>
        <taxon>Gunneridae</taxon>
        <taxon>Pentapetalae</taxon>
        <taxon>rosids</taxon>
        <taxon>malvids</taxon>
        <taxon>Sapindales</taxon>
        <taxon>Sapindaceae</taxon>
        <taxon>Hippocastanoideae</taxon>
        <taxon>Acereae</taxon>
        <taxon>Acer</taxon>
    </lineage>
</organism>
<dbReference type="SUPFAM" id="SSF57756">
    <property type="entry name" value="Retrovirus zinc finger-like domains"/>
    <property type="match status" value="1"/>
</dbReference>
<dbReference type="Pfam" id="PF00098">
    <property type="entry name" value="zf-CCHC"/>
    <property type="match status" value="1"/>
</dbReference>
<dbReference type="GO" id="GO:0003676">
    <property type="term" value="F:nucleic acid binding"/>
    <property type="evidence" value="ECO:0007669"/>
    <property type="project" value="InterPro"/>
</dbReference>
<name>A0AA39RFH8_ACESA</name>
<dbReference type="PANTHER" id="PTHR47592">
    <property type="entry name" value="PBF68 PROTEIN"/>
    <property type="match status" value="1"/>
</dbReference>
<evidence type="ECO:0000256" key="2">
    <source>
        <dbReference type="SAM" id="MobiDB-lite"/>
    </source>
</evidence>
<accession>A0AA39RFH8</accession>
<evidence type="ECO:0000313" key="5">
    <source>
        <dbReference type="Proteomes" id="UP001168877"/>
    </source>
</evidence>
<comment type="caution">
    <text evidence="4">The sequence shown here is derived from an EMBL/GenBank/DDBJ whole genome shotgun (WGS) entry which is preliminary data.</text>
</comment>
<dbReference type="PANTHER" id="PTHR47592:SF27">
    <property type="entry name" value="OS08G0421700 PROTEIN"/>
    <property type="match status" value="1"/>
</dbReference>
<dbReference type="AlphaFoldDB" id="A0AA39RFH8"/>
<dbReference type="Pfam" id="PF14223">
    <property type="entry name" value="Retrotran_gag_2"/>
    <property type="match status" value="1"/>
</dbReference>